<proteinExistence type="predicted"/>
<evidence type="ECO:0000313" key="1">
    <source>
        <dbReference type="EMBL" id="MBQ0936324.1"/>
    </source>
</evidence>
<dbReference type="RefSeq" id="WP_210809672.1">
    <property type="nucleotide sequence ID" value="NZ_JAGQDG010000005.1"/>
</dbReference>
<dbReference type="EMBL" id="JAGQDG010000005">
    <property type="protein sequence ID" value="MBQ0936324.1"/>
    <property type="molecule type" value="Genomic_DNA"/>
</dbReference>
<dbReference type="Proteomes" id="UP000672097">
    <property type="component" value="Unassembled WGS sequence"/>
</dbReference>
<organism evidence="1 2">
    <name type="scientific">Ideonella paludis</name>
    <dbReference type="NCBI Taxonomy" id="1233411"/>
    <lineage>
        <taxon>Bacteria</taxon>
        <taxon>Pseudomonadati</taxon>
        <taxon>Pseudomonadota</taxon>
        <taxon>Betaproteobacteria</taxon>
        <taxon>Burkholderiales</taxon>
        <taxon>Sphaerotilaceae</taxon>
        <taxon>Ideonella</taxon>
    </lineage>
</organism>
<sequence>MKKQFFWTAALMVPLVVNSQCRVTELGGVSDITPNWPVALDKNGNSMTVFQGGPTIWGSNGAVKASADIQLPEGPYALSMNNVGQAVVRVGNCSSARPTYSSDLGIWKWTDGSVQCLKPLPFEVHPDFLQQGSDAATVIDDKGWVYANVTDTLNVNRAMAWPPNGAPIELPAPSFSVYRKALGGSASGLVVGVVSNHPDLSLGGAPVMWKNRTPSYLSIPLDMRQGEVQSAASNGDMVGRVAGPTASFSGIWWKSGGQQYELMPNFRPSFVNRYGRSAGWATTVPFLTPAIYANGAMTEIQKIVPSRWAKAGNTVVDVKGLNDKSQILVTYQRNSPEGSAWGAALLSGCFGAKS</sequence>
<protein>
    <submittedName>
        <fullName evidence="1">Uncharacterized protein</fullName>
    </submittedName>
</protein>
<evidence type="ECO:0000313" key="2">
    <source>
        <dbReference type="Proteomes" id="UP000672097"/>
    </source>
</evidence>
<comment type="caution">
    <text evidence="1">The sequence shown here is derived from an EMBL/GenBank/DDBJ whole genome shotgun (WGS) entry which is preliminary data.</text>
</comment>
<reference evidence="1 2" key="1">
    <citation type="submission" date="2021-04" db="EMBL/GenBank/DDBJ databases">
        <title>The genome sequence of type strain Ideonella paludis KCTC 32238.</title>
        <authorList>
            <person name="Liu Y."/>
        </authorList>
    </citation>
    <scope>NUCLEOTIDE SEQUENCE [LARGE SCALE GENOMIC DNA]</scope>
    <source>
        <strain evidence="1 2">KCTC 32238</strain>
    </source>
</reference>
<accession>A0ABS5DYV5</accession>
<gene>
    <name evidence="1" type="ORF">KAK11_13370</name>
</gene>
<keyword evidence="2" id="KW-1185">Reference proteome</keyword>
<name>A0ABS5DYV5_9BURK</name>